<gene>
    <name evidence="2" type="ORF">L4H06_01915</name>
</gene>
<dbReference type="AlphaFoldDB" id="A0AAW5ANH9"/>
<dbReference type="EMBL" id="JAKKDL010000002">
    <property type="protein sequence ID" value="MCF7528998.1"/>
    <property type="molecule type" value="Genomic_DNA"/>
</dbReference>
<reference evidence="2" key="1">
    <citation type="submission" date="2022-01" db="EMBL/GenBank/DDBJ databases">
        <title>Neisseria sp. ZJ104.</title>
        <authorList>
            <person name="Yang C."/>
        </authorList>
    </citation>
    <scope>NUCLEOTIDE SEQUENCE</scope>
    <source>
        <strain evidence="2">ZJ104</strain>
    </source>
</reference>
<evidence type="ECO:0000256" key="1">
    <source>
        <dbReference type="SAM" id="SignalP"/>
    </source>
</evidence>
<dbReference type="RefSeq" id="WP_237092328.1">
    <property type="nucleotide sequence ID" value="NZ_JAKKDL010000002.1"/>
</dbReference>
<proteinExistence type="predicted"/>
<dbReference type="Proteomes" id="UP001201397">
    <property type="component" value="Unassembled WGS sequence"/>
</dbReference>
<protein>
    <submittedName>
        <fullName evidence="2">Uncharacterized protein</fullName>
    </submittedName>
</protein>
<keyword evidence="1" id="KW-0732">Signal</keyword>
<sequence>MKKALLLFTALLGVSTLAHAQDFNQQKRQIIQKIYSDPENGLLLLLRKYASHDFKAVFKEDEHYAQGELGCIDYNVVVSGQDLNHKEIRRSLKISMLDDGNVGVSYRNLGNPANLVYVMQCRNNQCLVDDILDDGSSFKDSIRSCIANN</sequence>
<comment type="caution">
    <text evidence="2">The sequence shown here is derived from an EMBL/GenBank/DDBJ whole genome shotgun (WGS) entry which is preliminary data.</text>
</comment>
<accession>A0AAW5ANH9</accession>
<organism evidence="2 3">
    <name type="scientific">Neisseria lisongii</name>
    <dbReference type="NCBI Taxonomy" id="2912188"/>
    <lineage>
        <taxon>Bacteria</taxon>
        <taxon>Pseudomonadati</taxon>
        <taxon>Pseudomonadota</taxon>
        <taxon>Betaproteobacteria</taxon>
        <taxon>Neisseriales</taxon>
        <taxon>Neisseriaceae</taxon>
        <taxon>Neisseria</taxon>
    </lineage>
</organism>
<feature type="chain" id="PRO_5043700306" evidence="1">
    <location>
        <begin position="21"/>
        <end position="149"/>
    </location>
</feature>
<feature type="signal peptide" evidence="1">
    <location>
        <begin position="1"/>
        <end position="20"/>
    </location>
</feature>
<evidence type="ECO:0000313" key="3">
    <source>
        <dbReference type="Proteomes" id="UP001201397"/>
    </source>
</evidence>
<evidence type="ECO:0000313" key="2">
    <source>
        <dbReference type="EMBL" id="MCF7528998.1"/>
    </source>
</evidence>
<dbReference type="Gene3D" id="3.10.450.50">
    <property type="match status" value="1"/>
</dbReference>
<name>A0AAW5ANH9_9NEIS</name>